<dbReference type="OrthoDB" id="435593at2759"/>
<dbReference type="GO" id="GO:0005634">
    <property type="term" value="C:nucleus"/>
    <property type="evidence" value="ECO:0007669"/>
    <property type="project" value="UniProtKB-SubCell"/>
</dbReference>
<feature type="region of interest" description="Disordered" evidence="5">
    <location>
        <begin position="409"/>
        <end position="438"/>
    </location>
</feature>
<evidence type="ECO:0000256" key="2">
    <source>
        <dbReference type="ARBA" id="ARBA00007991"/>
    </source>
</evidence>
<reference evidence="6" key="1">
    <citation type="submission" date="2013-10" db="EMBL/GenBank/DDBJ databases">
        <title>Genomic analysis of the causative agents of coccidiosis in chickens.</title>
        <authorList>
            <person name="Reid A.J."/>
            <person name="Blake D."/>
            <person name="Billington K."/>
            <person name="Browne H."/>
            <person name="Dunn M."/>
            <person name="Hung S."/>
            <person name="Kawahara F."/>
            <person name="Miranda-Saavedra D."/>
            <person name="Mourier T."/>
            <person name="Nagra H."/>
            <person name="Otto T.D."/>
            <person name="Rawlings N."/>
            <person name="Sanchez A."/>
            <person name="Sanders M."/>
            <person name="Subramaniam C."/>
            <person name="Tay Y."/>
            <person name="Dear P."/>
            <person name="Doerig C."/>
            <person name="Gruber A."/>
            <person name="Parkinson J."/>
            <person name="Shirley M."/>
            <person name="Wan K.L."/>
            <person name="Berriman M."/>
            <person name="Tomley F."/>
            <person name="Pain A."/>
        </authorList>
    </citation>
    <scope>NUCLEOTIDE SEQUENCE [LARGE SCALE GENOMIC DNA]</scope>
    <source>
        <strain evidence="6">Houghton</strain>
    </source>
</reference>
<dbReference type="SUPFAM" id="SSF48371">
    <property type="entry name" value="ARM repeat"/>
    <property type="match status" value="1"/>
</dbReference>
<feature type="region of interest" description="Disordered" evidence="5">
    <location>
        <begin position="1"/>
        <end position="38"/>
    </location>
</feature>
<dbReference type="GeneID" id="25255101"/>
<reference evidence="6" key="2">
    <citation type="submission" date="2013-10" db="EMBL/GenBank/DDBJ databases">
        <authorList>
            <person name="Aslett M."/>
        </authorList>
    </citation>
    <scope>NUCLEOTIDE SEQUENCE [LARGE SCALE GENOMIC DNA]</scope>
    <source>
        <strain evidence="6">Houghton</strain>
    </source>
</reference>
<dbReference type="InterPro" id="IPR016024">
    <property type="entry name" value="ARM-type_fold"/>
</dbReference>
<evidence type="ECO:0008006" key="8">
    <source>
        <dbReference type="Google" id="ProtNLM"/>
    </source>
</evidence>
<dbReference type="GO" id="GO:0005737">
    <property type="term" value="C:cytoplasm"/>
    <property type="evidence" value="ECO:0007669"/>
    <property type="project" value="TreeGrafter"/>
</dbReference>
<keyword evidence="4" id="KW-0539">Nucleus</keyword>
<keyword evidence="3" id="KW-0813">Transport</keyword>
<proteinExistence type="inferred from homology"/>
<keyword evidence="7" id="KW-1185">Reference proteome</keyword>
<dbReference type="InterPro" id="IPR011989">
    <property type="entry name" value="ARM-like"/>
</dbReference>
<evidence type="ECO:0000256" key="3">
    <source>
        <dbReference type="ARBA" id="ARBA00022448"/>
    </source>
</evidence>
<name>U6KJ85_EIMTE</name>
<dbReference type="PANTHER" id="PTHR12363:SF33">
    <property type="entry name" value="IMPORTIN-13"/>
    <property type="match status" value="1"/>
</dbReference>
<dbReference type="RefSeq" id="XP_013228938.1">
    <property type="nucleotide sequence ID" value="XM_013373484.1"/>
</dbReference>
<dbReference type="Proteomes" id="UP000030747">
    <property type="component" value="Unassembled WGS sequence"/>
</dbReference>
<accession>U6KJ85</accession>
<dbReference type="GO" id="GO:0006606">
    <property type="term" value="P:protein import into nucleus"/>
    <property type="evidence" value="ECO:0007669"/>
    <property type="project" value="TreeGrafter"/>
</dbReference>
<evidence type="ECO:0000313" key="7">
    <source>
        <dbReference type="Proteomes" id="UP000030747"/>
    </source>
</evidence>
<dbReference type="InterPro" id="IPR051345">
    <property type="entry name" value="Importin_beta-like_NTR"/>
</dbReference>
<evidence type="ECO:0000256" key="4">
    <source>
        <dbReference type="ARBA" id="ARBA00023242"/>
    </source>
</evidence>
<evidence type="ECO:0000256" key="1">
    <source>
        <dbReference type="ARBA" id="ARBA00004123"/>
    </source>
</evidence>
<comment type="similarity">
    <text evidence="2">Belongs to the importin beta family.</text>
</comment>
<gene>
    <name evidence="6" type="ORF">ETH_00030110</name>
</gene>
<dbReference type="PANTHER" id="PTHR12363">
    <property type="entry name" value="TRANSPORTIN 3 AND IMPORTIN 13"/>
    <property type="match status" value="1"/>
</dbReference>
<dbReference type="EMBL" id="HG673812">
    <property type="protein sequence ID" value="CDJ38100.1"/>
    <property type="molecule type" value="Genomic_DNA"/>
</dbReference>
<dbReference type="Gene3D" id="1.25.10.10">
    <property type="entry name" value="Leucine-rich Repeat Variant"/>
    <property type="match status" value="1"/>
</dbReference>
<comment type="subcellular location">
    <subcellularLocation>
        <location evidence="1">Nucleus</location>
    </subcellularLocation>
</comment>
<dbReference type="OMA" id="CHHPKVL"/>
<protein>
    <recommendedName>
        <fullName evidence="8">Exportin-1/Importin-beta-like domain-containing protein</fullName>
    </recommendedName>
</protein>
<dbReference type="VEuPathDB" id="ToxoDB:ETH_00030110"/>
<evidence type="ECO:0000256" key="5">
    <source>
        <dbReference type="SAM" id="MobiDB-lite"/>
    </source>
</evidence>
<feature type="compositionally biased region" description="Polar residues" evidence="5">
    <location>
        <begin position="20"/>
        <end position="37"/>
    </location>
</feature>
<evidence type="ECO:0000313" key="6">
    <source>
        <dbReference type="EMBL" id="CDJ38100.1"/>
    </source>
</evidence>
<sequence>MDSEGNMGDPPGPSGPPTFDSGSSVTPKAGSLMNNGTAHRPVYTEEGVVQMVYVLNSPSTSVQGESSTAAANKYLTEFQRDPSAWGICISILNKHSQLQQQRQQQQQEQPSVSSSCHSPEVLHFAAQTLAAQARAGFPQQLSALLSTHGSSATAASSSVFCGSVGSASQVYAELRDGLLQLVFAFRDAPLPVLRQLCVTLSAALIFGASAGDSAPGSERGLQLSPVLQMLGRNAGTDGFLPLLELLVFLPEELCTKRIALPEDRRLPYLACCISKNSAQVIDAVEAIFVHAQAAHDRSGPEDRSHWRAVLHGAVRTVQSWLSATCCWVQQVVTEQRGQQQLEQQQGLWGPAAALEALTLGLQRVYRGSIFAALLRGVISDDVDTLQLSTECVVTLIAAASMLEDSTAAAAASSGNREPAGADGPAQPTPAVDSAEGGSGGEATISRALIAAIVRAYGDGCSAALTAARGQPRGIAAFDIERLQVFALGLTELAKSQIPRLLVDLAEAEARLTEGIFSSGSSNNSGSNSSGSANEAAAVALEPAVETICELSKALLEHPSYEVKDLGVSFFRNLLNHVLVLVEEERRLSAWRDHLRGEAAAAAAADADAAAGRSLGAVAVPTGDPASALIEVEKRYERNMDALALREPLLSRIFQPFAEAAVRQLRPPLGSLLREGLEFDTWQGFRSEVAATVTEAAVMLDIDKPCSATSAQLLALLRDSQARGTKAFISRRFTASGFEGLLEIEARLFFVSTIANRIRLAVPAGGDTGDSSAGSQAGPCTDPRRDSFVLQLLQLLPQLAFPASPRDTTAPSVDITEAETLTLFLLAAIARAISWLSNRIVPQHPEMFSPLFSLLFSQGLQFVASLPEAPKDSNVSQLRQSTEALLVEGISSLVAAAADFIPSPGREEDVHALLNALIGAFSRPGLSLDNSSLLVHTAGYVISCLDAPRIRQLFAQLLQSLGGELERSLSDPRCPSGTLKRNMALFFSAIQSVQPAEDYAPPPPSQAFEPLSPRSPYRHPVLDAVDGNWPIIQKAMLEGPRTEFLYEVSCYALVALCANCRAHIPRYRIFYSFLHALSRTFAESPTVYHLGALRSLQGIFSNAQEDCVRRAVAAALEGCVGFILEKIKTLGENYMYSQPDLVGISVDCVNVALLHPLSAQVILSSNWFETLCVVAIKYTPTCHHPKVLHTFMVFLSRIAAWVDPPSILHSYQIGEPIPWLSQVAEETSTAVLSLLTRPFPPNSTSPLLSQLQQQDTFLSKALAAIILALTSVHAAPQSWIGNAAQALLPLLRHTVLEGPTKLALENAVQALDSNIMDEQRKRDFCRRCSGALSVRDMCLLLQQTADDTKASYVRNSFASRGSARAL</sequence>
<dbReference type="VEuPathDB" id="ToxoDB:ETH2_0605000"/>
<organism evidence="6 7">
    <name type="scientific">Eimeria tenella</name>
    <name type="common">Coccidian parasite</name>
    <dbReference type="NCBI Taxonomy" id="5802"/>
    <lineage>
        <taxon>Eukaryota</taxon>
        <taxon>Sar</taxon>
        <taxon>Alveolata</taxon>
        <taxon>Apicomplexa</taxon>
        <taxon>Conoidasida</taxon>
        <taxon>Coccidia</taxon>
        <taxon>Eucoccidiorida</taxon>
        <taxon>Eimeriorina</taxon>
        <taxon>Eimeriidae</taxon>
        <taxon>Eimeria</taxon>
    </lineage>
</organism>